<keyword evidence="4" id="KW-1185">Reference proteome</keyword>
<feature type="transmembrane region" description="Helical" evidence="1">
    <location>
        <begin position="65"/>
        <end position="90"/>
    </location>
</feature>
<feature type="chain" id="PRO_5026700936" evidence="2">
    <location>
        <begin position="21"/>
        <end position="101"/>
    </location>
</feature>
<protein>
    <submittedName>
        <fullName evidence="3">Uncharacterized protein</fullName>
    </submittedName>
</protein>
<organism evidence="3 4">
    <name type="scientific">Sulfitobacter sediminilitoris</name>
    <dbReference type="NCBI Taxonomy" id="2698830"/>
    <lineage>
        <taxon>Bacteria</taxon>
        <taxon>Pseudomonadati</taxon>
        <taxon>Pseudomonadota</taxon>
        <taxon>Alphaproteobacteria</taxon>
        <taxon>Rhodobacterales</taxon>
        <taxon>Roseobacteraceae</taxon>
        <taxon>Sulfitobacter</taxon>
    </lineage>
</organism>
<keyword evidence="1" id="KW-1133">Transmembrane helix</keyword>
<keyword evidence="2" id="KW-0732">Signal</keyword>
<proteinExistence type="predicted"/>
<accession>A0A6P0CAV7</accession>
<dbReference type="RefSeq" id="WP_164353187.1">
    <property type="nucleotide sequence ID" value="NZ_JAABNT010000003.1"/>
</dbReference>
<gene>
    <name evidence="3" type="ORF">GV827_07615</name>
</gene>
<evidence type="ECO:0000256" key="2">
    <source>
        <dbReference type="SAM" id="SignalP"/>
    </source>
</evidence>
<feature type="signal peptide" evidence="2">
    <location>
        <begin position="1"/>
        <end position="20"/>
    </location>
</feature>
<dbReference type="Proteomes" id="UP000468591">
    <property type="component" value="Unassembled WGS sequence"/>
</dbReference>
<dbReference type="AlphaFoldDB" id="A0A6P0CAV7"/>
<evidence type="ECO:0000256" key="1">
    <source>
        <dbReference type="SAM" id="Phobius"/>
    </source>
</evidence>
<keyword evidence="1" id="KW-0472">Membrane</keyword>
<reference evidence="3 4" key="1">
    <citation type="submission" date="2020-01" db="EMBL/GenBank/DDBJ databases">
        <title>Sulfitobacter sediminilitoris sp. nov., isolated from a tidal flat.</title>
        <authorList>
            <person name="Park S."/>
            <person name="Yoon J.-H."/>
        </authorList>
    </citation>
    <scope>NUCLEOTIDE SEQUENCE [LARGE SCALE GENOMIC DNA]</scope>
    <source>
        <strain evidence="3 4">JBTF-M27</strain>
    </source>
</reference>
<comment type="caution">
    <text evidence="3">The sequence shown here is derived from an EMBL/GenBank/DDBJ whole genome shotgun (WGS) entry which is preliminary data.</text>
</comment>
<name>A0A6P0CAV7_9RHOB</name>
<evidence type="ECO:0000313" key="3">
    <source>
        <dbReference type="EMBL" id="NEK22268.1"/>
    </source>
</evidence>
<dbReference type="EMBL" id="JAABNT010000003">
    <property type="protein sequence ID" value="NEK22268.1"/>
    <property type="molecule type" value="Genomic_DNA"/>
</dbReference>
<evidence type="ECO:0000313" key="4">
    <source>
        <dbReference type="Proteomes" id="UP000468591"/>
    </source>
</evidence>
<sequence>MKKVLTIAAALSVAASATFANPNYPVEVTKDGVVYNCASDLVVVDGVQSRKCVTAGGSSEAGGGLFALGLGGFGAVGLGILSIIFVGVALDDDDDTTNGTN</sequence>
<keyword evidence="1" id="KW-0812">Transmembrane</keyword>